<proteinExistence type="predicted"/>
<keyword evidence="2" id="KW-1185">Reference proteome</keyword>
<dbReference type="Gene3D" id="3.40.50.300">
    <property type="entry name" value="P-loop containing nucleotide triphosphate hydrolases"/>
    <property type="match status" value="1"/>
</dbReference>
<sequence>MFSHGQRQLLYKARTMFKEGNLDMLDECTSPVNKSTDNLIQNIIRSHHGNYTLIAITQRLETVLGLRSGLGNEKWRAC</sequence>
<name>A0A5N5WMJ4_9EURO</name>
<dbReference type="EMBL" id="ML732406">
    <property type="protein sequence ID" value="KAB8068242.1"/>
    <property type="molecule type" value="Genomic_DNA"/>
</dbReference>
<organism evidence="1 2">
    <name type="scientific">Aspergillus leporis</name>
    <dbReference type="NCBI Taxonomy" id="41062"/>
    <lineage>
        <taxon>Eukaryota</taxon>
        <taxon>Fungi</taxon>
        <taxon>Dikarya</taxon>
        <taxon>Ascomycota</taxon>
        <taxon>Pezizomycotina</taxon>
        <taxon>Eurotiomycetes</taxon>
        <taxon>Eurotiomycetidae</taxon>
        <taxon>Eurotiales</taxon>
        <taxon>Aspergillaceae</taxon>
        <taxon>Aspergillus</taxon>
        <taxon>Aspergillus subgen. Circumdati</taxon>
    </lineage>
</organism>
<reference evidence="1 2" key="1">
    <citation type="submission" date="2019-04" db="EMBL/GenBank/DDBJ databases">
        <title>Friends and foes A comparative genomics study of 23 Aspergillus species from section Flavi.</title>
        <authorList>
            <consortium name="DOE Joint Genome Institute"/>
            <person name="Kjaerbolling I."/>
            <person name="Vesth T."/>
            <person name="Frisvad J.C."/>
            <person name="Nybo J.L."/>
            <person name="Theobald S."/>
            <person name="Kildgaard S."/>
            <person name="Isbrandt T."/>
            <person name="Kuo A."/>
            <person name="Sato A."/>
            <person name="Lyhne E.K."/>
            <person name="Kogle M.E."/>
            <person name="Wiebenga A."/>
            <person name="Kun R.S."/>
            <person name="Lubbers R.J."/>
            <person name="Makela M.R."/>
            <person name="Barry K."/>
            <person name="Chovatia M."/>
            <person name="Clum A."/>
            <person name="Daum C."/>
            <person name="Haridas S."/>
            <person name="He G."/>
            <person name="LaButti K."/>
            <person name="Lipzen A."/>
            <person name="Mondo S."/>
            <person name="Riley R."/>
            <person name="Salamov A."/>
            <person name="Simmons B.A."/>
            <person name="Magnuson J.K."/>
            <person name="Henrissat B."/>
            <person name="Mortensen U.H."/>
            <person name="Larsen T.O."/>
            <person name="Devries R.P."/>
            <person name="Grigoriev I.V."/>
            <person name="Machida M."/>
            <person name="Baker S.E."/>
            <person name="Andersen M.R."/>
        </authorList>
    </citation>
    <scope>NUCLEOTIDE SEQUENCE [LARGE SCALE GENOMIC DNA]</scope>
    <source>
        <strain evidence="1 2">CBS 151.66</strain>
    </source>
</reference>
<dbReference type="SUPFAM" id="SSF52540">
    <property type="entry name" value="P-loop containing nucleoside triphosphate hydrolases"/>
    <property type="match status" value="1"/>
</dbReference>
<evidence type="ECO:0008006" key="3">
    <source>
        <dbReference type="Google" id="ProtNLM"/>
    </source>
</evidence>
<dbReference type="AlphaFoldDB" id="A0A5N5WMJ4"/>
<dbReference type="Proteomes" id="UP000326565">
    <property type="component" value="Unassembled WGS sequence"/>
</dbReference>
<gene>
    <name evidence="1" type="ORF">BDV29DRAFT_184886</name>
</gene>
<dbReference type="OrthoDB" id="6500128at2759"/>
<accession>A0A5N5WMJ4</accession>
<dbReference type="InterPro" id="IPR027417">
    <property type="entry name" value="P-loop_NTPase"/>
</dbReference>
<evidence type="ECO:0000313" key="1">
    <source>
        <dbReference type="EMBL" id="KAB8068242.1"/>
    </source>
</evidence>
<protein>
    <recommendedName>
        <fullName evidence="3">P-loop containing nucleoside triphosphate hydrolase protein</fullName>
    </recommendedName>
</protein>
<evidence type="ECO:0000313" key="2">
    <source>
        <dbReference type="Proteomes" id="UP000326565"/>
    </source>
</evidence>